<dbReference type="InterPro" id="IPR007214">
    <property type="entry name" value="YbaK/aa-tRNA-synth-assoc-dom"/>
</dbReference>
<reference evidence="6 7" key="1">
    <citation type="journal article" date="2020" name="Int. J. Syst. Evol. Microbiol.">
        <title>Novel acetic acid bacteria from cider fermentations: Acetobacter conturbans sp. nov. and Acetobacter fallax sp. nov.</title>
        <authorList>
            <person name="Sombolestani A.S."/>
            <person name="Cleenwerck I."/>
            <person name="Cnockaert M."/>
            <person name="Borremans W."/>
            <person name="Wieme A.D."/>
            <person name="De Vuyst L."/>
            <person name="Vandamme P."/>
        </authorList>
    </citation>
    <scope>NUCLEOTIDE SEQUENCE [LARGE SCALE GENOMIC DNA]</scope>
    <source>
        <strain evidence="6 7">LMG 1627</strain>
    </source>
</reference>
<evidence type="ECO:0000259" key="5">
    <source>
        <dbReference type="Pfam" id="PF04073"/>
    </source>
</evidence>
<dbReference type="RefSeq" id="WP_173569567.1">
    <property type="nucleotide sequence ID" value="NZ_WOSY01000005.1"/>
</dbReference>
<evidence type="ECO:0000256" key="3">
    <source>
        <dbReference type="ARBA" id="ARBA00023239"/>
    </source>
</evidence>
<evidence type="ECO:0000313" key="6">
    <source>
        <dbReference type="EMBL" id="NHN88257.1"/>
    </source>
</evidence>
<gene>
    <name evidence="6" type="primary">ybaK</name>
    <name evidence="6" type="ORF">GOB81_06400</name>
</gene>
<organism evidence="6 7">
    <name type="scientific">Acetobacter conturbans</name>
    <dbReference type="NCBI Taxonomy" id="1737472"/>
    <lineage>
        <taxon>Bacteria</taxon>
        <taxon>Pseudomonadati</taxon>
        <taxon>Pseudomonadota</taxon>
        <taxon>Alphaproteobacteria</taxon>
        <taxon>Acetobacterales</taxon>
        <taxon>Acetobacteraceae</taxon>
        <taxon>Acetobacter</taxon>
    </lineage>
</organism>
<dbReference type="Gene3D" id="3.90.960.10">
    <property type="entry name" value="YbaK/aminoacyl-tRNA synthetase-associated domain"/>
    <property type="match status" value="1"/>
</dbReference>
<protein>
    <recommendedName>
        <fullName evidence="4">Cys-tRNA(Pro)/Cys-tRNA(Cys) deacylase</fullName>
        <ecNumber evidence="4">4.2.-.-</ecNumber>
    </recommendedName>
</protein>
<sequence>MSKTTPATAFLRRAEIPFETLLYDYDPSVEKLGVHAAAAVNEPPERVFKTLMTDVDGKPVCAVIPVARELSLKKLATACSGKIAKMMKPADAERVTGYRVGGISPFGGRKVVPTFVAQEVLEQPYILLNGGGRGVQVKLAVPDALAVMNGRTADLLAVIS</sequence>
<accession>A0ABX0JZF0</accession>
<evidence type="ECO:0000256" key="4">
    <source>
        <dbReference type="PIRNR" id="PIRNR006181"/>
    </source>
</evidence>
<dbReference type="Proteomes" id="UP000631653">
    <property type="component" value="Unassembled WGS sequence"/>
</dbReference>
<evidence type="ECO:0000256" key="2">
    <source>
        <dbReference type="ARBA" id="ARBA00022917"/>
    </source>
</evidence>
<comment type="caution">
    <text evidence="6">The sequence shown here is derived from an EMBL/GenBank/DDBJ whole genome shotgun (WGS) entry which is preliminary data.</text>
</comment>
<keyword evidence="2 4" id="KW-0648">Protein biosynthesis</keyword>
<dbReference type="SUPFAM" id="SSF55826">
    <property type="entry name" value="YbaK/ProRS associated domain"/>
    <property type="match status" value="1"/>
</dbReference>
<dbReference type="InterPro" id="IPR036754">
    <property type="entry name" value="YbaK/aa-tRNA-synt-asso_dom_sf"/>
</dbReference>
<dbReference type="InterPro" id="IPR004369">
    <property type="entry name" value="Prolyl-tRNA_editing_YbaK/EbsC"/>
</dbReference>
<dbReference type="PIRSF" id="PIRSF006181">
    <property type="entry name" value="EbsC_YbaK"/>
    <property type="match status" value="1"/>
</dbReference>
<dbReference type="EMBL" id="WOSY01000005">
    <property type="protein sequence ID" value="NHN88257.1"/>
    <property type="molecule type" value="Genomic_DNA"/>
</dbReference>
<keyword evidence="3 4" id="KW-0456">Lyase</keyword>
<dbReference type="EC" id="4.2.-.-" evidence="4"/>
<dbReference type="Pfam" id="PF04073">
    <property type="entry name" value="tRNA_edit"/>
    <property type="match status" value="1"/>
</dbReference>
<evidence type="ECO:0000256" key="1">
    <source>
        <dbReference type="ARBA" id="ARBA00009798"/>
    </source>
</evidence>
<evidence type="ECO:0000313" key="7">
    <source>
        <dbReference type="Proteomes" id="UP000631653"/>
    </source>
</evidence>
<feature type="domain" description="YbaK/aminoacyl-tRNA synthetase-associated" evidence="5">
    <location>
        <begin position="35"/>
        <end position="143"/>
    </location>
</feature>
<comment type="similarity">
    <text evidence="1 4">Belongs to the prolyl-tRNA editing family. YbaK/EbsC subfamily.</text>
</comment>
<dbReference type="CDD" id="cd00002">
    <property type="entry name" value="YbaK_deacylase"/>
    <property type="match status" value="1"/>
</dbReference>
<name>A0ABX0JZF0_9PROT</name>
<keyword evidence="7" id="KW-1185">Reference proteome</keyword>
<proteinExistence type="inferred from homology"/>
<dbReference type="PANTHER" id="PTHR30411">
    <property type="entry name" value="CYTOPLASMIC PROTEIN"/>
    <property type="match status" value="1"/>
</dbReference>
<dbReference type="PANTHER" id="PTHR30411:SF0">
    <property type="entry name" value="CYS-TRNA(PRO)_CYS-TRNA(CYS) DEACYLASE YBAK"/>
    <property type="match status" value="1"/>
</dbReference>
<dbReference type="NCBIfam" id="TIGR00011">
    <property type="entry name" value="YbaK_EbsC"/>
    <property type="match status" value="1"/>
</dbReference>